<dbReference type="STRING" id="6210.W6UH60"/>
<evidence type="ECO:0000259" key="16">
    <source>
        <dbReference type="Pfam" id="PF02931"/>
    </source>
</evidence>
<evidence type="ECO:0000313" key="18">
    <source>
        <dbReference type="EMBL" id="EUB60366.1"/>
    </source>
</evidence>
<comment type="caution">
    <text evidence="18">The sequence shown here is derived from an EMBL/GenBank/DDBJ whole genome shotgun (WGS) entry which is preliminary data.</text>
</comment>
<dbReference type="OrthoDB" id="5975154at2759"/>
<dbReference type="Pfam" id="PF02931">
    <property type="entry name" value="Neur_chan_LBD"/>
    <property type="match status" value="1"/>
</dbReference>
<dbReference type="PROSITE" id="PS00236">
    <property type="entry name" value="NEUROTR_ION_CHANNEL"/>
    <property type="match status" value="1"/>
</dbReference>
<dbReference type="InterPro" id="IPR006202">
    <property type="entry name" value="Neur_chan_lig-bd"/>
</dbReference>
<evidence type="ECO:0000256" key="12">
    <source>
        <dbReference type="ARBA" id="ARBA00023303"/>
    </source>
</evidence>
<evidence type="ECO:0000313" key="19">
    <source>
        <dbReference type="Proteomes" id="UP000019149"/>
    </source>
</evidence>
<keyword evidence="2" id="KW-1003">Cell membrane</keyword>
<dbReference type="GeneID" id="36340463"/>
<evidence type="ECO:0000256" key="7">
    <source>
        <dbReference type="ARBA" id="ARBA00023136"/>
    </source>
</evidence>
<feature type="transmembrane region" description="Helical" evidence="14">
    <location>
        <begin position="368"/>
        <end position="390"/>
    </location>
</feature>
<evidence type="ECO:0000256" key="9">
    <source>
        <dbReference type="ARBA" id="ARBA00023170"/>
    </source>
</evidence>
<dbReference type="EMBL" id="APAU02000031">
    <property type="protein sequence ID" value="EUB60366.1"/>
    <property type="molecule type" value="Genomic_DNA"/>
</dbReference>
<evidence type="ECO:0000256" key="2">
    <source>
        <dbReference type="ARBA" id="ARBA00022475"/>
    </source>
</evidence>
<evidence type="ECO:0000256" key="8">
    <source>
        <dbReference type="ARBA" id="ARBA00023157"/>
    </source>
</evidence>
<dbReference type="KEGG" id="egl:EGR_04748"/>
<keyword evidence="8" id="KW-1015">Disulfide bond</keyword>
<dbReference type="InterPro" id="IPR038050">
    <property type="entry name" value="Neuro_actylchol_rec"/>
</dbReference>
<dbReference type="CDD" id="cd19051">
    <property type="entry name" value="LGIC_TM_cation"/>
    <property type="match status" value="1"/>
</dbReference>
<evidence type="ECO:0000256" key="10">
    <source>
        <dbReference type="ARBA" id="ARBA00023180"/>
    </source>
</evidence>
<comment type="similarity">
    <text evidence="14">Belongs to the ligand-gated ion channel (TC 1.A.9) family.</text>
</comment>
<keyword evidence="10" id="KW-0325">Glycoprotein</keyword>
<dbReference type="InterPro" id="IPR002394">
    <property type="entry name" value="Nicotinic_acetylcholine_rcpt"/>
</dbReference>
<dbReference type="OMA" id="QEHRIAR"/>
<dbReference type="Gene3D" id="1.20.58.390">
    <property type="entry name" value="Neurotransmitter-gated ion-channel transmembrane domain"/>
    <property type="match status" value="1"/>
</dbReference>
<evidence type="ECO:0000256" key="11">
    <source>
        <dbReference type="ARBA" id="ARBA00023286"/>
    </source>
</evidence>
<dbReference type="InterPro" id="IPR006029">
    <property type="entry name" value="Neurotrans-gated_channel_TM"/>
</dbReference>
<keyword evidence="19" id="KW-1185">Reference proteome</keyword>
<evidence type="ECO:0000256" key="14">
    <source>
        <dbReference type="RuleBase" id="RU000687"/>
    </source>
</evidence>
<name>W6UH60_ECHGR</name>
<feature type="domain" description="Neurotransmitter-gated ion-channel ligand-binding" evidence="16">
    <location>
        <begin position="39"/>
        <end position="229"/>
    </location>
</feature>
<evidence type="ECO:0000256" key="15">
    <source>
        <dbReference type="SAM" id="MobiDB-lite"/>
    </source>
</evidence>
<organism evidence="18 19">
    <name type="scientific">Echinococcus granulosus</name>
    <name type="common">Hydatid tapeworm</name>
    <dbReference type="NCBI Taxonomy" id="6210"/>
    <lineage>
        <taxon>Eukaryota</taxon>
        <taxon>Metazoa</taxon>
        <taxon>Spiralia</taxon>
        <taxon>Lophotrochozoa</taxon>
        <taxon>Platyhelminthes</taxon>
        <taxon>Cestoda</taxon>
        <taxon>Eucestoda</taxon>
        <taxon>Cyclophyllidea</taxon>
        <taxon>Taeniidae</taxon>
        <taxon>Echinococcus</taxon>
        <taxon>Echinococcus granulosus group</taxon>
    </lineage>
</organism>
<evidence type="ECO:0000259" key="17">
    <source>
        <dbReference type="Pfam" id="PF02932"/>
    </source>
</evidence>
<dbReference type="Gene3D" id="2.70.170.10">
    <property type="entry name" value="Neurotransmitter-gated ion-channel ligand-binding domain"/>
    <property type="match status" value="1"/>
</dbReference>
<dbReference type="Pfam" id="PF02932">
    <property type="entry name" value="Neur_chan_memb"/>
    <property type="match status" value="1"/>
</dbReference>
<feature type="domain" description="Neurotransmitter-gated ion-channel transmembrane" evidence="17">
    <location>
        <begin position="312"/>
        <end position="468"/>
    </location>
</feature>
<dbReference type="GO" id="GO:0022848">
    <property type="term" value="F:acetylcholine-gated monoatomic cation-selective channel activity"/>
    <property type="evidence" value="ECO:0007669"/>
    <property type="project" value="InterPro"/>
</dbReference>
<dbReference type="InterPro" id="IPR036734">
    <property type="entry name" value="Neur_chan_lig-bd_sf"/>
</dbReference>
<dbReference type="InterPro" id="IPR036719">
    <property type="entry name" value="Neuro-gated_channel_TM_sf"/>
</dbReference>
<proteinExistence type="inferred from homology"/>
<dbReference type="PRINTS" id="PR00254">
    <property type="entry name" value="NICOTINICR"/>
</dbReference>
<feature type="signal peptide" evidence="14">
    <location>
        <begin position="1"/>
        <end position="19"/>
    </location>
</feature>
<dbReference type="AlphaFoldDB" id="W6UH60"/>
<dbReference type="GO" id="GO:0004888">
    <property type="term" value="F:transmembrane signaling receptor activity"/>
    <property type="evidence" value="ECO:0007669"/>
    <property type="project" value="InterPro"/>
</dbReference>
<dbReference type="SUPFAM" id="SSF63712">
    <property type="entry name" value="Nicotinic receptor ligand binding domain-like"/>
    <property type="match status" value="1"/>
</dbReference>
<dbReference type="PRINTS" id="PR00252">
    <property type="entry name" value="NRIONCHANNEL"/>
</dbReference>
<dbReference type="PANTHER" id="PTHR18945">
    <property type="entry name" value="NEUROTRANSMITTER GATED ION CHANNEL"/>
    <property type="match status" value="1"/>
</dbReference>
<dbReference type="InterPro" id="IPR006201">
    <property type="entry name" value="Neur_channel"/>
</dbReference>
<reference evidence="18 19" key="1">
    <citation type="journal article" date="2013" name="Nat. Genet.">
        <title>The genome of the hydatid tapeworm Echinococcus granulosus.</title>
        <authorList>
            <person name="Zheng H."/>
            <person name="Zhang W."/>
            <person name="Zhang L."/>
            <person name="Zhang Z."/>
            <person name="Li J."/>
            <person name="Lu G."/>
            <person name="Zhu Y."/>
            <person name="Wang Y."/>
            <person name="Huang Y."/>
            <person name="Liu J."/>
            <person name="Kang H."/>
            <person name="Chen J."/>
            <person name="Wang L."/>
            <person name="Chen A."/>
            <person name="Yu S."/>
            <person name="Gao Z."/>
            <person name="Jin L."/>
            <person name="Gu W."/>
            <person name="Wang Z."/>
            <person name="Zhao L."/>
            <person name="Shi B."/>
            <person name="Wen H."/>
            <person name="Lin R."/>
            <person name="Jones M.K."/>
            <person name="Brejova B."/>
            <person name="Vinar T."/>
            <person name="Zhao G."/>
            <person name="McManus D.P."/>
            <person name="Chen Z."/>
            <person name="Zhou Y."/>
            <person name="Wang S."/>
        </authorList>
    </citation>
    <scope>NUCLEOTIDE SEQUENCE [LARGE SCALE GENOMIC DNA]</scope>
</reference>
<protein>
    <submittedName>
        <fullName evidence="18">Neuronal acetylcholine receptor subunit beta-3</fullName>
    </submittedName>
</protein>
<gene>
    <name evidence="18" type="ORF">EGR_04748</name>
</gene>
<evidence type="ECO:0000256" key="1">
    <source>
        <dbReference type="ARBA" id="ARBA00022448"/>
    </source>
</evidence>
<keyword evidence="9 18" id="KW-0675">Receptor</keyword>
<dbReference type="GO" id="GO:0045211">
    <property type="term" value="C:postsynaptic membrane"/>
    <property type="evidence" value="ECO:0007669"/>
    <property type="project" value="InterPro"/>
</dbReference>
<feature type="transmembrane region" description="Helical" evidence="14">
    <location>
        <begin position="307"/>
        <end position="330"/>
    </location>
</feature>
<keyword evidence="11" id="KW-1071">Ligand-gated ion channel</keyword>
<dbReference type="Proteomes" id="UP000019149">
    <property type="component" value="Unassembled WGS sequence"/>
</dbReference>
<evidence type="ECO:0000256" key="13">
    <source>
        <dbReference type="ARBA" id="ARBA00034099"/>
    </source>
</evidence>
<keyword evidence="5" id="KW-0770">Synapse</keyword>
<evidence type="ECO:0000256" key="3">
    <source>
        <dbReference type="ARBA" id="ARBA00022692"/>
    </source>
</evidence>
<feature type="region of interest" description="Disordered" evidence="15">
    <location>
        <begin position="440"/>
        <end position="492"/>
    </location>
</feature>
<dbReference type="RefSeq" id="XP_024351562.1">
    <property type="nucleotide sequence ID" value="XM_024493997.1"/>
</dbReference>
<feature type="chain" id="PRO_5022259438" evidence="14">
    <location>
        <begin position="20"/>
        <end position="653"/>
    </location>
</feature>
<keyword evidence="3 14" id="KW-0812">Transmembrane</keyword>
<keyword evidence="1 14" id="KW-0813">Transport</keyword>
<dbReference type="CTD" id="36340463"/>
<keyword evidence="7 14" id="KW-0472">Membrane</keyword>
<evidence type="ECO:0000256" key="4">
    <source>
        <dbReference type="ARBA" id="ARBA00022989"/>
    </source>
</evidence>
<accession>W6UH60</accession>
<evidence type="ECO:0000256" key="6">
    <source>
        <dbReference type="ARBA" id="ARBA00023065"/>
    </source>
</evidence>
<feature type="region of interest" description="Disordered" evidence="15">
    <location>
        <begin position="541"/>
        <end position="582"/>
    </location>
</feature>
<keyword evidence="4 14" id="KW-1133">Transmembrane helix</keyword>
<keyword evidence="12 14" id="KW-0407">Ion channel</keyword>
<sequence>MRHHPVLLCLLVILLAGHGLLGPAPKGHPKINKTKSVEKALIRMLIERYRRYGVIGRPVSDSKTVLKVRYGLQLIQILDLDENKQILHTNCWSMYKWNDSLLQWNPAEHGNVTEVRIFPSQVWTPDIQLFNFADERIQEHRIARVVVHSDGSILWVPQALFKSTCQVEITYFPFDTQICTLEFGSWTYDRTQLELDWWVSSSSPIPMAYVDFVDYVPSNEWRTDGEEEKDIVHTNRTKQLKVSQNWISQTQLPLDFVLEESVKAQTQFEIKAYKRYQERNQTDGDVVTTKQYTVLCYRVRLHRNPSFYIFILVVPCILLSSLTIVVFWLPPESPAKMMLGMNIFVTFFLLLLVLAGQTPNAVKEFPLIGAYFCLNMIMITLSTFLATLVIHFHYRGARNGPLPAILHRIVIEGMGRLMMVRQSIPLPEEKKTLSHVVTRTGAGGLSGRSSRRRKVRVPELPSNKFLEDDDDDDDHIINTNTTTNNESPRCPPFGPTTNCIDGGGGWKNQMSGAGNRAAYSVSGAHATCPGCMGLGDSVEDLSRRSGGTSGPLDWQASATEPLRGEPAANLDSEDSPIMLSSSTSLERDVRELKHYVRMFVTRQKEGARKNAIAMEWRTMALVLDRLFFFVYIATIGITVVTSLPRSKRLEGSN</sequence>
<dbReference type="SUPFAM" id="SSF90112">
    <property type="entry name" value="Neurotransmitter-gated ion-channel transmembrane pore"/>
    <property type="match status" value="1"/>
</dbReference>
<evidence type="ECO:0000256" key="5">
    <source>
        <dbReference type="ARBA" id="ARBA00023018"/>
    </source>
</evidence>
<keyword evidence="14" id="KW-0732">Signal</keyword>
<feature type="transmembrane region" description="Helical" evidence="14">
    <location>
        <begin position="626"/>
        <end position="643"/>
    </location>
</feature>
<comment type="subcellular location">
    <subcellularLocation>
        <location evidence="13">Synaptic cell membrane</location>
        <topology evidence="13">Multi-pass membrane protein</topology>
    </subcellularLocation>
</comment>
<feature type="transmembrane region" description="Helical" evidence="14">
    <location>
        <begin position="337"/>
        <end position="356"/>
    </location>
</feature>
<keyword evidence="6 14" id="KW-0406">Ion transport</keyword>
<dbReference type="InterPro" id="IPR018000">
    <property type="entry name" value="Neurotransmitter_ion_chnl_CS"/>
</dbReference>